<sequence length="297" mass="34001">MDSAPIDPSLMDAGIVPQTQFDETPSSAQQPDATDVLRQIIENPRKPNGVRKKVKRGNKLLQQLNNPMLQHAQRIEGMRQHAKLLFFINLQVRSGVEEIIDFNWNDMFDPEEPDDVKTGIYKYFANQLNNNGRTWKNDILTQMENYIRTLINEDPVISQTTHHPTLMVMLKRDYTVHKFMKIFKFCQGVIDISSSPGNVQKWSRVLYCNLGAQVKLYIDWKDNKDSKADSPNNRIGLLKFFDDMSTSQVMKGIRPGIHEVALVPQDKKSPNKKKQPGNTAAPVNMVDTTLQNDLTDF</sequence>
<protein>
    <submittedName>
        <fullName evidence="2">Uncharacterized protein</fullName>
    </submittedName>
</protein>
<accession>A0ABQ8NJJ8</accession>
<keyword evidence="3" id="KW-1185">Reference proteome</keyword>
<dbReference type="Proteomes" id="UP001059893">
    <property type="component" value="Unassembled WGS sequence"/>
</dbReference>
<comment type="caution">
    <text evidence="2">The sequence shown here is derived from an EMBL/GenBank/DDBJ whole genome shotgun (WGS) entry which is preliminary data.</text>
</comment>
<dbReference type="EMBL" id="JABSND010000098">
    <property type="protein sequence ID" value="KAI6298076.1"/>
    <property type="molecule type" value="Genomic_DNA"/>
</dbReference>
<gene>
    <name evidence="2" type="ORF">MCOR33_005707</name>
</gene>
<evidence type="ECO:0000313" key="2">
    <source>
        <dbReference type="EMBL" id="KAI6298076.1"/>
    </source>
</evidence>
<evidence type="ECO:0000256" key="1">
    <source>
        <dbReference type="SAM" id="MobiDB-lite"/>
    </source>
</evidence>
<feature type="region of interest" description="Disordered" evidence="1">
    <location>
        <begin position="264"/>
        <end position="286"/>
    </location>
</feature>
<evidence type="ECO:0000313" key="3">
    <source>
        <dbReference type="Proteomes" id="UP001059893"/>
    </source>
</evidence>
<name>A0ABQ8NJJ8_PYRGI</name>
<proteinExistence type="predicted"/>
<reference evidence="2" key="1">
    <citation type="submission" date="2021-01" db="EMBL/GenBank/DDBJ databases">
        <title>Deciphering the adaptive evolutionary patterns associated with biogeogrpahic diversity in the finger millet blast pathogen Magnaporthe oryzae in Eastern Africa.</title>
        <authorList>
            <person name="Onyema G."/>
            <person name="Shittu T.A."/>
            <person name="Dodsworth S."/>
            <person name="Devilliers S."/>
            <person name="Muthumeenakshi S."/>
            <person name="Sreenivasaprasad S."/>
        </authorList>
    </citation>
    <scope>NUCLEOTIDE SEQUENCE</scope>
    <source>
        <strain evidence="2">D15/s37</strain>
    </source>
</reference>
<organism evidence="2 3">
    <name type="scientific">Pyricularia grisea</name>
    <name type="common">Crabgrass-specific blast fungus</name>
    <name type="synonym">Magnaporthe grisea</name>
    <dbReference type="NCBI Taxonomy" id="148305"/>
    <lineage>
        <taxon>Eukaryota</taxon>
        <taxon>Fungi</taxon>
        <taxon>Dikarya</taxon>
        <taxon>Ascomycota</taxon>
        <taxon>Pezizomycotina</taxon>
        <taxon>Sordariomycetes</taxon>
        <taxon>Sordariomycetidae</taxon>
        <taxon>Magnaporthales</taxon>
        <taxon>Pyriculariaceae</taxon>
        <taxon>Pyricularia</taxon>
    </lineage>
</organism>